<protein>
    <submittedName>
        <fullName evidence="2">Uncharacterized protein</fullName>
    </submittedName>
</protein>
<keyword evidence="1" id="KW-0812">Transmembrane</keyword>
<gene>
    <name evidence="2" type="ORF">DLM85_19320</name>
</gene>
<evidence type="ECO:0000313" key="2">
    <source>
        <dbReference type="EMBL" id="RAK64092.1"/>
    </source>
</evidence>
<organism evidence="2 3">
    <name type="scientific">Hymenobacter edaphi</name>
    <dbReference type="NCBI Taxonomy" id="2211146"/>
    <lineage>
        <taxon>Bacteria</taxon>
        <taxon>Pseudomonadati</taxon>
        <taxon>Bacteroidota</taxon>
        <taxon>Cytophagia</taxon>
        <taxon>Cytophagales</taxon>
        <taxon>Hymenobacteraceae</taxon>
        <taxon>Hymenobacter</taxon>
    </lineage>
</organism>
<keyword evidence="1" id="KW-1133">Transmembrane helix</keyword>
<comment type="caution">
    <text evidence="2">The sequence shown here is derived from an EMBL/GenBank/DDBJ whole genome shotgun (WGS) entry which is preliminary data.</text>
</comment>
<dbReference type="Proteomes" id="UP000248553">
    <property type="component" value="Unassembled WGS sequence"/>
</dbReference>
<keyword evidence="1" id="KW-0472">Membrane</keyword>
<accession>A0A328B9U3</accession>
<reference evidence="3" key="1">
    <citation type="submission" date="2018-05" db="EMBL/GenBank/DDBJ databases">
        <authorList>
            <person name="Nie L."/>
        </authorList>
    </citation>
    <scope>NUCLEOTIDE SEQUENCE [LARGE SCALE GENOMIC DNA]</scope>
    <source>
        <strain evidence="3">NL</strain>
    </source>
</reference>
<evidence type="ECO:0000313" key="3">
    <source>
        <dbReference type="Proteomes" id="UP000248553"/>
    </source>
</evidence>
<evidence type="ECO:0000256" key="1">
    <source>
        <dbReference type="SAM" id="Phobius"/>
    </source>
</evidence>
<proteinExistence type="predicted"/>
<dbReference type="AlphaFoldDB" id="A0A328B9U3"/>
<dbReference type="EMBL" id="QHKM01000007">
    <property type="protein sequence ID" value="RAK64092.1"/>
    <property type="molecule type" value="Genomic_DNA"/>
</dbReference>
<name>A0A328B9U3_9BACT</name>
<feature type="transmembrane region" description="Helical" evidence="1">
    <location>
        <begin position="32"/>
        <end position="52"/>
    </location>
</feature>
<sequence>MPAGLVAGANRPRRGPAVHPIPGAAEAAGGMLVRFIRVYWVILIINLIMFVGRKRADWFGSSFFVPFTSRT</sequence>
<keyword evidence="3" id="KW-1185">Reference proteome</keyword>